<accession>A0A8X6F3U1</accession>
<dbReference type="EMBL" id="BMAO01000824">
    <property type="protein sequence ID" value="GFQ69457.1"/>
    <property type="molecule type" value="Genomic_DNA"/>
</dbReference>
<reference evidence="2" key="1">
    <citation type="submission" date="2020-07" db="EMBL/GenBank/DDBJ databases">
        <title>Multicomponent nature underlies the extraordinary mechanical properties of spider dragline silk.</title>
        <authorList>
            <person name="Kono N."/>
            <person name="Nakamura H."/>
            <person name="Mori M."/>
            <person name="Yoshida Y."/>
            <person name="Ohtoshi R."/>
            <person name="Malay A.D."/>
            <person name="Moran D.A.P."/>
            <person name="Tomita M."/>
            <person name="Numata K."/>
            <person name="Arakawa K."/>
        </authorList>
    </citation>
    <scope>NUCLEOTIDE SEQUENCE</scope>
</reference>
<evidence type="ECO:0000256" key="1">
    <source>
        <dbReference type="SAM" id="MobiDB-lite"/>
    </source>
</evidence>
<organism evidence="2 3">
    <name type="scientific">Trichonephila clavata</name>
    <name type="common">Joro spider</name>
    <name type="synonym">Nephila clavata</name>
    <dbReference type="NCBI Taxonomy" id="2740835"/>
    <lineage>
        <taxon>Eukaryota</taxon>
        <taxon>Metazoa</taxon>
        <taxon>Ecdysozoa</taxon>
        <taxon>Arthropoda</taxon>
        <taxon>Chelicerata</taxon>
        <taxon>Arachnida</taxon>
        <taxon>Araneae</taxon>
        <taxon>Araneomorphae</taxon>
        <taxon>Entelegynae</taxon>
        <taxon>Araneoidea</taxon>
        <taxon>Nephilidae</taxon>
        <taxon>Trichonephila</taxon>
    </lineage>
</organism>
<comment type="caution">
    <text evidence="2">The sequence shown here is derived from an EMBL/GenBank/DDBJ whole genome shotgun (WGS) entry which is preliminary data.</text>
</comment>
<name>A0A8X6F3U1_TRICU</name>
<dbReference type="Proteomes" id="UP000887116">
    <property type="component" value="Unassembled WGS sequence"/>
</dbReference>
<feature type="compositionally biased region" description="Polar residues" evidence="1">
    <location>
        <begin position="1"/>
        <end position="18"/>
    </location>
</feature>
<dbReference type="AlphaFoldDB" id="A0A8X6F3U1"/>
<gene>
    <name evidence="2" type="ORF">TNCT_676821</name>
</gene>
<sequence length="73" mass="8400">MDSQSVYSDISAKSNASRTYRPRYGLPPSVKPLTDCQKIAWMVSRIQQLDAVIERLPRWSVFPNALQTWNSSR</sequence>
<proteinExistence type="predicted"/>
<feature type="region of interest" description="Disordered" evidence="1">
    <location>
        <begin position="1"/>
        <end position="24"/>
    </location>
</feature>
<keyword evidence="3" id="KW-1185">Reference proteome</keyword>
<evidence type="ECO:0000313" key="2">
    <source>
        <dbReference type="EMBL" id="GFQ69457.1"/>
    </source>
</evidence>
<protein>
    <submittedName>
        <fullName evidence="2">Uncharacterized protein</fullName>
    </submittedName>
</protein>
<evidence type="ECO:0000313" key="3">
    <source>
        <dbReference type="Proteomes" id="UP000887116"/>
    </source>
</evidence>